<evidence type="ECO:0000313" key="2">
    <source>
        <dbReference type="Proteomes" id="UP001225576"/>
    </source>
</evidence>
<gene>
    <name evidence="1" type="ORF">QP858_07805</name>
</gene>
<organism evidence="1 2">
    <name type="scientific">Trueperella bernardiae</name>
    <dbReference type="NCBI Taxonomy" id="59561"/>
    <lineage>
        <taxon>Bacteria</taxon>
        <taxon>Bacillati</taxon>
        <taxon>Actinomycetota</taxon>
        <taxon>Actinomycetes</taxon>
        <taxon>Actinomycetales</taxon>
        <taxon>Actinomycetaceae</taxon>
        <taxon>Trueperella</taxon>
    </lineage>
</organism>
<dbReference type="InterPro" id="IPR011050">
    <property type="entry name" value="Pectin_lyase_fold/virulence"/>
</dbReference>
<comment type="caution">
    <text evidence="1">The sequence shown here is derived from an EMBL/GenBank/DDBJ whole genome shotgun (WGS) entry which is preliminary data.</text>
</comment>
<name>A0AAW6ZMV1_9ACTO</name>
<dbReference type="Proteomes" id="UP001225576">
    <property type="component" value="Unassembled WGS sequence"/>
</dbReference>
<dbReference type="Gene3D" id="2.160.20.10">
    <property type="entry name" value="Single-stranded right-handed beta-helix, Pectin lyase-like"/>
    <property type="match status" value="1"/>
</dbReference>
<protein>
    <submittedName>
        <fullName evidence="1">Uncharacterized protein</fullName>
    </submittedName>
</protein>
<dbReference type="AlphaFoldDB" id="A0AAW6ZMV1"/>
<accession>A0AAW6ZMV1</accession>
<sequence length="211" mass="23029">MLAKLDRRVRRAMRRVLRMTPARPERVVHVSTSGELVRVLRRVRWASARHPLLVRLAPGDYRVSSWVPDGITLDGPGARLWWDEDGDVLNASGRDVILRRLTVDHVGPGRGYAVHADGPGRSARLTLVDVTLRGATKASLGLGLFAGQEVQATGSRFEGTAGADGVYAHNWHSQPAPCRIEMHGCTYTAEAGAPTRWVDLGSGQPDVVRFA</sequence>
<reference evidence="1" key="1">
    <citation type="submission" date="2023-05" db="EMBL/GenBank/DDBJ databases">
        <title>Genomic Catalog of Human Bladder Bacteria.</title>
        <authorList>
            <person name="Du J."/>
        </authorList>
    </citation>
    <scope>NUCLEOTIDE SEQUENCE</scope>
    <source>
        <strain evidence="1">UMB1304A</strain>
    </source>
</reference>
<dbReference type="RefSeq" id="WP_285321615.1">
    <property type="nucleotide sequence ID" value="NZ_JASPDQ010000020.1"/>
</dbReference>
<proteinExistence type="predicted"/>
<dbReference type="SUPFAM" id="SSF51126">
    <property type="entry name" value="Pectin lyase-like"/>
    <property type="match status" value="1"/>
</dbReference>
<dbReference type="EMBL" id="JASPDQ010000020">
    <property type="protein sequence ID" value="MDK8602358.1"/>
    <property type="molecule type" value="Genomic_DNA"/>
</dbReference>
<evidence type="ECO:0000313" key="1">
    <source>
        <dbReference type="EMBL" id="MDK8602358.1"/>
    </source>
</evidence>
<dbReference type="InterPro" id="IPR012334">
    <property type="entry name" value="Pectin_lyas_fold"/>
</dbReference>